<comment type="similarity">
    <text evidence="1">Belongs to the EamA transporter family.</text>
</comment>
<feature type="transmembrane region" description="Helical" evidence="2">
    <location>
        <begin position="127"/>
        <end position="148"/>
    </location>
</feature>
<feature type="transmembrane region" description="Helical" evidence="2">
    <location>
        <begin position="41"/>
        <end position="58"/>
    </location>
</feature>
<accession>A0A075USC4</accession>
<feature type="domain" description="EamA" evidence="3">
    <location>
        <begin position="157"/>
        <end position="290"/>
    </location>
</feature>
<evidence type="ECO:0000313" key="4">
    <source>
        <dbReference type="EMBL" id="AIG75404.1"/>
    </source>
</evidence>
<dbReference type="GO" id="GO:0016020">
    <property type="term" value="C:membrane"/>
    <property type="evidence" value="ECO:0007669"/>
    <property type="project" value="InterPro"/>
</dbReference>
<feature type="transmembrane region" description="Helical" evidence="2">
    <location>
        <begin position="186"/>
        <end position="209"/>
    </location>
</feature>
<name>A0A075USC4_9PSEU</name>
<feature type="transmembrane region" description="Helical" evidence="2">
    <location>
        <begin position="249"/>
        <end position="267"/>
    </location>
</feature>
<dbReference type="Pfam" id="PF00892">
    <property type="entry name" value="EamA"/>
    <property type="match status" value="2"/>
</dbReference>
<dbReference type="RefSeq" id="WP_051972792.1">
    <property type="nucleotide sequence ID" value="NZ_CP008953.1"/>
</dbReference>
<evidence type="ECO:0000256" key="1">
    <source>
        <dbReference type="ARBA" id="ARBA00007362"/>
    </source>
</evidence>
<feature type="transmembrane region" description="Helical" evidence="2">
    <location>
        <begin position="215"/>
        <end position="237"/>
    </location>
</feature>
<proteinExistence type="inferred from homology"/>
<dbReference type="InterPro" id="IPR037185">
    <property type="entry name" value="EmrE-like"/>
</dbReference>
<dbReference type="AlphaFoldDB" id="A0A075USC4"/>
<evidence type="ECO:0000259" key="3">
    <source>
        <dbReference type="Pfam" id="PF00892"/>
    </source>
</evidence>
<evidence type="ECO:0000256" key="2">
    <source>
        <dbReference type="SAM" id="Phobius"/>
    </source>
</evidence>
<feature type="transmembrane region" description="Helical" evidence="2">
    <location>
        <begin position="273"/>
        <end position="290"/>
    </location>
</feature>
<gene>
    <name evidence="4" type="ORF">AJAP_12615</name>
</gene>
<keyword evidence="2" id="KW-1133">Transmembrane helix</keyword>
<dbReference type="PANTHER" id="PTHR22911">
    <property type="entry name" value="ACYL-MALONYL CONDENSING ENZYME-RELATED"/>
    <property type="match status" value="1"/>
</dbReference>
<reference evidence="4 5" key="1">
    <citation type="journal article" date="2014" name="J. Biotechnol.">
        <title>Complete genome sequence of the actinobacterium Amycolatopsis japonica MG417-CF17(T) (=DSM 44213T) producing (S,S)-N,N'-ethylenediaminedisuccinic acid.</title>
        <authorList>
            <person name="Stegmann E."/>
            <person name="Albersmeier A."/>
            <person name="Spohn M."/>
            <person name="Gert H."/>
            <person name="Weber T."/>
            <person name="Wohlleben W."/>
            <person name="Kalinowski J."/>
            <person name="Ruckert C."/>
        </authorList>
    </citation>
    <scope>NUCLEOTIDE SEQUENCE [LARGE SCALE GENOMIC DNA]</scope>
    <source>
        <strain evidence="5">MG417-CF17 (DSM 44213)</strain>
    </source>
</reference>
<sequence length="303" mass="31698">MSVRAPDRHRTAALRITGGAACTSVSAGFAKLSGASPGTTAFLRCAIALTVLVPLSIREWRRLGPRPWRLMRFDLAAGVLLGIDYVFWVASIEDVGASISTVLLTIQVVVFPLLTWLFLGSVPSRRFLALIPVMLIGVTMAAGVIGQAEPGTDPVGGIVFGTIAGIAYAGYLFFMRQGGGQGHVVFPVCASTTAACAAAVVVGSLWTGIDLDLDLAAWLWLIALALVGQVLAWLLIAGALSQLAPQVSASLLLLHPVLAVVFGVIALHERPTITQLAGCLLVVVSVWAVSRTPRRERVSAAGA</sequence>
<dbReference type="EMBL" id="CP008953">
    <property type="protein sequence ID" value="AIG75404.1"/>
    <property type="molecule type" value="Genomic_DNA"/>
</dbReference>
<keyword evidence="2" id="KW-0812">Transmembrane</keyword>
<feature type="domain" description="EamA" evidence="3">
    <location>
        <begin position="19"/>
        <end position="140"/>
    </location>
</feature>
<feature type="transmembrane region" description="Helical" evidence="2">
    <location>
        <begin position="96"/>
        <end position="120"/>
    </location>
</feature>
<feature type="transmembrane region" description="Helical" evidence="2">
    <location>
        <begin position="70"/>
        <end position="90"/>
    </location>
</feature>
<dbReference type="STRING" id="208439.AJAP_12615"/>
<organism evidence="4 5">
    <name type="scientific">Amycolatopsis japonica</name>
    <dbReference type="NCBI Taxonomy" id="208439"/>
    <lineage>
        <taxon>Bacteria</taxon>
        <taxon>Bacillati</taxon>
        <taxon>Actinomycetota</taxon>
        <taxon>Actinomycetes</taxon>
        <taxon>Pseudonocardiales</taxon>
        <taxon>Pseudonocardiaceae</taxon>
        <taxon>Amycolatopsis</taxon>
        <taxon>Amycolatopsis japonica group</taxon>
    </lineage>
</organism>
<dbReference type="SUPFAM" id="SSF103481">
    <property type="entry name" value="Multidrug resistance efflux transporter EmrE"/>
    <property type="match status" value="2"/>
</dbReference>
<feature type="transmembrane region" description="Helical" evidence="2">
    <location>
        <begin position="12"/>
        <end position="29"/>
    </location>
</feature>
<dbReference type="KEGG" id="aja:AJAP_12615"/>
<feature type="transmembrane region" description="Helical" evidence="2">
    <location>
        <begin position="154"/>
        <end position="174"/>
    </location>
</feature>
<evidence type="ECO:0000313" key="5">
    <source>
        <dbReference type="Proteomes" id="UP000028492"/>
    </source>
</evidence>
<protein>
    <recommendedName>
        <fullName evidence="3">EamA domain-containing protein</fullName>
    </recommendedName>
</protein>
<keyword evidence="2" id="KW-0472">Membrane</keyword>
<dbReference type="InterPro" id="IPR000620">
    <property type="entry name" value="EamA_dom"/>
</dbReference>
<keyword evidence="5" id="KW-1185">Reference proteome</keyword>
<dbReference type="HOGENOM" id="CLU_033863_0_1_11"/>
<dbReference type="eggNOG" id="COG0697">
    <property type="taxonomic scope" value="Bacteria"/>
</dbReference>
<dbReference type="Proteomes" id="UP000028492">
    <property type="component" value="Chromosome"/>
</dbReference>